<keyword evidence="5" id="KW-1185">Reference proteome</keyword>
<comment type="caution">
    <text evidence="4">The sequence shown here is derived from an EMBL/GenBank/DDBJ whole genome shotgun (WGS) entry which is preliminary data.</text>
</comment>
<proteinExistence type="predicted"/>
<accession>A0ABD3SPH2</accession>
<feature type="chain" id="PRO_5044887297" evidence="3">
    <location>
        <begin position="20"/>
        <end position="407"/>
    </location>
</feature>
<feature type="signal peptide" evidence="3">
    <location>
        <begin position="1"/>
        <end position="19"/>
    </location>
</feature>
<protein>
    <submittedName>
        <fullName evidence="4">Uncharacterized protein</fullName>
    </submittedName>
</protein>
<evidence type="ECO:0000256" key="2">
    <source>
        <dbReference type="SAM" id="Phobius"/>
    </source>
</evidence>
<evidence type="ECO:0000256" key="3">
    <source>
        <dbReference type="SAM" id="SignalP"/>
    </source>
</evidence>
<keyword evidence="2" id="KW-1133">Transmembrane helix</keyword>
<feature type="transmembrane region" description="Helical" evidence="2">
    <location>
        <begin position="158"/>
        <end position="180"/>
    </location>
</feature>
<sequence>MMMIKAIVLAVASWEDLLCSETRQSAYAAAMATAARAVLSVSSSSLISNAEGRRGAMTFPFAIVDFVAYIVLLRGHAVDSFSPHPSSSSSSFLGGRTAGSTNRILTMTIKGRSPLPLSRPHARAPIVTLLHALTPGGGGAVVVPFLDEETTRRLIVLLFEKVIDAGIPALFFVLTTLWFLSAMRGSGEHGCGLGGGEGGRGGMGGWRGGGGDDGGDTTIRTTTAADELYNDIYDDLSGPGGDSDMPPIFKLFGGGRTSYGGRWGGGFSGGGIDGLTSKLNIGIPRRTYLKVTILNSNLIEATRDRAVAASELRKRGFKEEACKRQSATASKEGGLIVVNQPPRRRRVGAQLTISRRAWEWGRQNDNQPPRRVRGGARTTISRAGGEKRANNNQPPRRRRVGAQLTIV</sequence>
<dbReference type="Proteomes" id="UP001530377">
    <property type="component" value="Unassembled WGS sequence"/>
</dbReference>
<feature type="region of interest" description="Disordered" evidence="1">
    <location>
        <begin position="360"/>
        <end position="407"/>
    </location>
</feature>
<gene>
    <name evidence="4" type="ORF">ACHAXA_004327</name>
</gene>
<keyword evidence="2" id="KW-0812">Transmembrane</keyword>
<keyword evidence="2" id="KW-0472">Membrane</keyword>
<evidence type="ECO:0000256" key="1">
    <source>
        <dbReference type="SAM" id="MobiDB-lite"/>
    </source>
</evidence>
<name>A0ABD3SPH2_9STRA</name>
<feature type="transmembrane region" description="Helical" evidence="2">
    <location>
        <begin position="59"/>
        <end position="77"/>
    </location>
</feature>
<organism evidence="4 5">
    <name type="scientific">Cyclostephanos tholiformis</name>
    <dbReference type="NCBI Taxonomy" id="382380"/>
    <lineage>
        <taxon>Eukaryota</taxon>
        <taxon>Sar</taxon>
        <taxon>Stramenopiles</taxon>
        <taxon>Ochrophyta</taxon>
        <taxon>Bacillariophyta</taxon>
        <taxon>Coscinodiscophyceae</taxon>
        <taxon>Thalassiosirophycidae</taxon>
        <taxon>Stephanodiscales</taxon>
        <taxon>Stephanodiscaceae</taxon>
        <taxon>Cyclostephanos</taxon>
    </lineage>
</organism>
<keyword evidence="3" id="KW-0732">Signal</keyword>
<evidence type="ECO:0000313" key="5">
    <source>
        <dbReference type="Proteomes" id="UP001530377"/>
    </source>
</evidence>
<evidence type="ECO:0000313" key="4">
    <source>
        <dbReference type="EMBL" id="KAL3826490.1"/>
    </source>
</evidence>
<feature type="transmembrane region" description="Helical" evidence="2">
    <location>
        <begin position="124"/>
        <end position="146"/>
    </location>
</feature>
<dbReference type="AlphaFoldDB" id="A0ABD3SPH2"/>
<reference evidence="4 5" key="1">
    <citation type="submission" date="2024-10" db="EMBL/GenBank/DDBJ databases">
        <title>Updated reference genomes for cyclostephanoid diatoms.</title>
        <authorList>
            <person name="Roberts W.R."/>
            <person name="Alverson A.J."/>
        </authorList>
    </citation>
    <scope>NUCLEOTIDE SEQUENCE [LARGE SCALE GENOMIC DNA]</scope>
    <source>
        <strain evidence="4 5">AJA228-03</strain>
    </source>
</reference>
<dbReference type="EMBL" id="JALLPB020000020">
    <property type="protein sequence ID" value="KAL3826490.1"/>
    <property type="molecule type" value="Genomic_DNA"/>
</dbReference>